<feature type="transmembrane region" description="Helical" evidence="6">
    <location>
        <begin position="156"/>
        <end position="175"/>
    </location>
</feature>
<dbReference type="Pfam" id="PF02588">
    <property type="entry name" value="YitT_membrane"/>
    <property type="match status" value="1"/>
</dbReference>
<evidence type="ECO:0000259" key="7">
    <source>
        <dbReference type="Pfam" id="PF10035"/>
    </source>
</evidence>
<dbReference type="RefSeq" id="WP_349135329.1">
    <property type="nucleotide sequence ID" value="NZ_JBBMFF010000176.1"/>
</dbReference>
<dbReference type="CDD" id="cd16380">
    <property type="entry name" value="YitT_C"/>
    <property type="match status" value="1"/>
</dbReference>
<keyword evidence="9" id="KW-1185">Reference proteome</keyword>
<evidence type="ECO:0000256" key="2">
    <source>
        <dbReference type="ARBA" id="ARBA00022475"/>
    </source>
</evidence>
<dbReference type="PANTHER" id="PTHR33545">
    <property type="entry name" value="UPF0750 MEMBRANE PROTEIN YITT-RELATED"/>
    <property type="match status" value="1"/>
</dbReference>
<evidence type="ECO:0000313" key="8">
    <source>
        <dbReference type="EMBL" id="MEQ2510649.1"/>
    </source>
</evidence>
<feature type="transmembrane region" description="Helical" evidence="6">
    <location>
        <begin position="49"/>
        <end position="69"/>
    </location>
</feature>
<dbReference type="InterPro" id="IPR003740">
    <property type="entry name" value="YitT"/>
</dbReference>
<accession>A0ABV1G5F1</accession>
<keyword evidence="4 6" id="KW-1133">Transmembrane helix</keyword>
<reference evidence="8 9" key="1">
    <citation type="submission" date="2024-03" db="EMBL/GenBank/DDBJ databases">
        <title>Human intestinal bacterial collection.</title>
        <authorList>
            <person name="Pauvert C."/>
            <person name="Hitch T.C.A."/>
            <person name="Clavel T."/>
        </authorList>
    </citation>
    <scope>NUCLEOTIDE SEQUENCE [LARGE SCALE GENOMIC DNA]</scope>
    <source>
        <strain evidence="8 9">CLA-AA-H192</strain>
    </source>
</reference>
<dbReference type="Pfam" id="PF10035">
    <property type="entry name" value="DUF2179"/>
    <property type="match status" value="1"/>
</dbReference>
<dbReference type="InterPro" id="IPR015867">
    <property type="entry name" value="N-reg_PII/ATP_PRibTrfase_C"/>
</dbReference>
<keyword evidence="3 6" id="KW-0812">Transmembrane</keyword>
<feature type="transmembrane region" description="Helical" evidence="6">
    <location>
        <begin position="76"/>
        <end position="97"/>
    </location>
</feature>
<dbReference type="PANTHER" id="PTHR33545:SF5">
    <property type="entry name" value="UPF0750 MEMBRANE PROTEIN YITT"/>
    <property type="match status" value="1"/>
</dbReference>
<evidence type="ECO:0000256" key="6">
    <source>
        <dbReference type="SAM" id="Phobius"/>
    </source>
</evidence>
<dbReference type="InterPro" id="IPR051461">
    <property type="entry name" value="UPF0750_membrane"/>
</dbReference>
<comment type="subcellular location">
    <subcellularLocation>
        <location evidence="1">Cell membrane</location>
        <topology evidence="1">Multi-pass membrane protein</topology>
    </subcellularLocation>
</comment>
<proteinExistence type="predicted"/>
<dbReference type="EMBL" id="JBBMFF010000176">
    <property type="protein sequence ID" value="MEQ2510649.1"/>
    <property type="molecule type" value="Genomic_DNA"/>
</dbReference>
<feature type="domain" description="DUF2179" evidence="7">
    <location>
        <begin position="229"/>
        <end position="282"/>
    </location>
</feature>
<evidence type="ECO:0000256" key="1">
    <source>
        <dbReference type="ARBA" id="ARBA00004651"/>
    </source>
</evidence>
<feature type="transmembrane region" description="Helical" evidence="6">
    <location>
        <begin position="12"/>
        <end position="29"/>
    </location>
</feature>
<dbReference type="InterPro" id="IPR019264">
    <property type="entry name" value="DUF2179"/>
</dbReference>
<dbReference type="PIRSF" id="PIRSF006483">
    <property type="entry name" value="Membrane_protein_YitT"/>
    <property type="match status" value="1"/>
</dbReference>
<dbReference type="Gene3D" id="3.30.70.120">
    <property type="match status" value="1"/>
</dbReference>
<gene>
    <name evidence="8" type="ORF">WMO66_05210</name>
</gene>
<evidence type="ECO:0000313" key="9">
    <source>
        <dbReference type="Proteomes" id="UP001491552"/>
    </source>
</evidence>
<feature type="transmembrane region" description="Helical" evidence="6">
    <location>
        <begin position="181"/>
        <end position="200"/>
    </location>
</feature>
<keyword evidence="5 6" id="KW-0472">Membrane</keyword>
<sequence length="289" mass="32304">MKKWHTVQDYLVIVFCACLLALSYHLFVFPNEFAPSGLPGIATIIQHVFHFKVGYMTILINVPLVLLTYYIVDHRYAVLSATFAVVFSVVLLALDYVNLAPFEYYTTTGTSTILAPIAGGVISGFCYGMVMRRDSSTGGTDLLAALVHHVRPEMHIIWIVFAINAIVAALSYFVYDFKIEPVILCLIYCFLSSHVGDTMIKGFKEAVKFEIVTDKPEELSAELLKHMKHGVTEIPAVGGFTHSNKTLLICVVNRHQIVAFQRIIQQFPGSFAYLSSVKETMGNFAHIKR</sequence>
<comment type="caution">
    <text evidence="8">The sequence shown here is derived from an EMBL/GenBank/DDBJ whole genome shotgun (WGS) entry which is preliminary data.</text>
</comment>
<evidence type="ECO:0000256" key="3">
    <source>
        <dbReference type="ARBA" id="ARBA00022692"/>
    </source>
</evidence>
<feature type="transmembrane region" description="Helical" evidence="6">
    <location>
        <begin position="109"/>
        <end position="130"/>
    </location>
</feature>
<evidence type="ECO:0000256" key="4">
    <source>
        <dbReference type="ARBA" id="ARBA00022989"/>
    </source>
</evidence>
<keyword evidence="2" id="KW-1003">Cell membrane</keyword>
<protein>
    <submittedName>
        <fullName evidence="8">YitT family protein</fullName>
    </submittedName>
</protein>
<organism evidence="8 9">
    <name type="scientific">Faecousia intestinalis</name>
    <dbReference type="NCBI Taxonomy" id="3133167"/>
    <lineage>
        <taxon>Bacteria</taxon>
        <taxon>Bacillati</taxon>
        <taxon>Bacillota</taxon>
        <taxon>Clostridia</taxon>
        <taxon>Eubacteriales</taxon>
        <taxon>Oscillospiraceae</taxon>
        <taxon>Faecousia</taxon>
    </lineage>
</organism>
<name>A0ABV1G5F1_9FIRM</name>
<evidence type="ECO:0000256" key="5">
    <source>
        <dbReference type="ARBA" id="ARBA00023136"/>
    </source>
</evidence>
<dbReference type="Proteomes" id="UP001491552">
    <property type="component" value="Unassembled WGS sequence"/>
</dbReference>